<evidence type="ECO:0000256" key="5">
    <source>
        <dbReference type="ARBA" id="ARBA00022989"/>
    </source>
</evidence>
<dbReference type="EMBL" id="SDGZ01000008">
    <property type="protein sequence ID" value="TYC50563.1"/>
    <property type="molecule type" value="Genomic_DNA"/>
</dbReference>
<dbReference type="RefSeq" id="WP_148622035.1">
    <property type="nucleotide sequence ID" value="NZ_SDGZ01000008.1"/>
</dbReference>
<gene>
    <name evidence="12" type="ORF">ESZ50_02520</name>
</gene>
<evidence type="ECO:0000313" key="13">
    <source>
        <dbReference type="Proteomes" id="UP000371977"/>
    </source>
</evidence>
<feature type="transmembrane region" description="Helical" evidence="8">
    <location>
        <begin position="20"/>
        <end position="41"/>
    </location>
</feature>
<dbReference type="PANTHER" id="PTHR30386:SF26">
    <property type="entry name" value="TRANSPORT PROTEIN COMB"/>
    <property type="match status" value="1"/>
</dbReference>
<evidence type="ECO:0000256" key="4">
    <source>
        <dbReference type="ARBA" id="ARBA00022692"/>
    </source>
</evidence>
<accession>A0A6C2CB49</accession>
<sequence>MFDEQQLASTEFYRRRYTTYSTIIIIPITIGLIILVIFALFTNKELTVKSVGEIAPKSILSTVQSTSNQKIQKLNLHENQTVQKGETLITYENSDTQASKKLLAIQLSNEKARLKALNDYESSVSSGKSIFQQADTFGYSNLFNNYQEQISELNASLKQANDDRTNSNNQAETQKRNFTNDQNKVKDLISQYNQIISAVQNGTSIDTTNSYKYLYDSFNSQLSGLSLQSDKDKLRQDTIAELNKQIDSLSSSATGLREQADAVNTTNIISPDQTLLQIQELKSKTLADIKNQEETTQNSINTIIEKKSETADVAKTLTVKAQQAGIIHLNTNLTKTNYIPGGSNVASIYPMLTKETKLTVVFYITSSEISNIKNGQKIRYSIVQDVPRPMVINGIVTQIDNATTQVGKGSYYKVVAEIPKIKSQDIEHIRYGTQGKVAIITGEKTWFNYIKDKVLDK</sequence>
<dbReference type="InterPro" id="IPR005696">
    <property type="entry name" value="MesE/LcnD"/>
</dbReference>
<feature type="domain" description="LcnD-like barrel-sandwich hybrid" evidence="10">
    <location>
        <begin position="59"/>
        <end position="350"/>
    </location>
</feature>
<dbReference type="GO" id="GO:0016020">
    <property type="term" value="C:membrane"/>
    <property type="evidence" value="ECO:0007669"/>
    <property type="project" value="UniProtKB-SubCell"/>
</dbReference>
<keyword evidence="4 8" id="KW-0812">Transmembrane</keyword>
<proteinExistence type="inferred from homology"/>
<comment type="similarity">
    <text evidence="2">Belongs to the membrane fusion protein (MFP) (TC 8.A.1) family.</text>
</comment>
<dbReference type="OrthoDB" id="2237368at2"/>
<evidence type="ECO:0000259" key="11">
    <source>
        <dbReference type="Pfam" id="PF25940"/>
    </source>
</evidence>
<evidence type="ECO:0000256" key="3">
    <source>
        <dbReference type="ARBA" id="ARBA00022448"/>
    </source>
</evidence>
<keyword evidence="5 8" id="KW-1133">Transmembrane helix</keyword>
<evidence type="ECO:0000256" key="7">
    <source>
        <dbReference type="SAM" id="MobiDB-lite"/>
    </source>
</evidence>
<dbReference type="InterPro" id="IPR050739">
    <property type="entry name" value="MFP"/>
</dbReference>
<dbReference type="Gene3D" id="2.40.30.170">
    <property type="match status" value="1"/>
</dbReference>
<comment type="subcellular location">
    <subcellularLocation>
        <location evidence="1">Membrane</location>
        <topology evidence="1">Single-pass membrane protein</topology>
    </subcellularLocation>
</comment>
<dbReference type="InterPro" id="IPR058795">
    <property type="entry name" value="LcnD_C"/>
</dbReference>
<feature type="domain" description="LcnD-like long helical bundle" evidence="9">
    <location>
        <begin position="100"/>
        <end position="303"/>
    </location>
</feature>
<dbReference type="NCBIfam" id="TIGR01000">
    <property type="entry name" value="bacteriocin_acc"/>
    <property type="match status" value="1"/>
</dbReference>
<dbReference type="Pfam" id="PF25887">
    <property type="entry name" value="HB_LcnD"/>
    <property type="match status" value="1"/>
</dbReference>
<evidence type="ECO:0000256" key="8">
    <source>
        <dbReference type="SAM" id="Phobius"/>
    </source>
</evidence>
<evidence type="ECO:0000259" key="9">
    <source>
        <dbReference type="Pfam" id="PF25887"/>
    </source>
</evidence>
<dbReference type="Proteomes" id="UP000371977">
    <property type="component" value="Unassembled WGS sequence"/>
</dbReference>
<feature type="compositionally biased region" description="Polar residues" evidence="7">
    <location>
        <begin position="166"/>
        <end position="180"/>
    </location>
</feature>
<dbReference type="AlphaFoldDB" id="A0A6C2CB49"/>
<evidence type="ECO:0000259" key="10">
    <source>
        <dbReference type="Pfam" id="PF25935"/>
    </source>
</evidence>
<dbReference type="InterPro" id="IPR058794">
    <property type="entry name" value="HB_LcnD"/>
</dbReference>
<name>A0A6C2CB49_9LACO</name>
<organism evidence="12 13">
    <name type="scientific">Weissella muntiaci</name>
    <dbReference type="NCBI Taxonomy" id="2508881"/>
    <lineage>
        <taxon>Bacteria</taxon>
        <taxon>Bacillati</taxon>
        <taxon>Bacillota</taxon>
        <taxon>Bacilli</taxon>
        <taxon>Lactobacillales</taxon>
        <taxon>Lactobacillaceae</taxon>
        <taxon>Weissella</taxon>
    </lineage>
</organism>
<dbReference type="InterPro" id="IPR058786">
    <property type="entry name" value="BSH_LcnD"/>
</dbReference>
<keyword evidence="3" id="KW-0813">Transport</keyword>
<dbReference type="PANTHER" id="PTHR30386">
    <property type="entry name" value="MEMBRANE FUSION SUBUNIT OF EMRAB-TOLC MULTIDRUG EFFLUX PUMP"/>
    <property type="match status" value="1"/>
</dbReference>
<keyword evidence="13" id="KW-1185">Reference proteome</keyword>
<comment type="caution">
    <text evidence="12">The sequence shown here is derived from an EMBL/GenBank/DDBJ whole genome shotgun (WGS) entry which is preliminary data.</text>
</comment>
<evidence type="ECO:0000256" key="2">
    <source>
        <dbReference type="ARBA" id="ARBA00009477"/>
    </source>
</evidence>
<evidence type="ECO:0000313" key="12">
    <source>
        <dbReference type="EMBL" id="TYC50563.1"/>
    </source>
</evidence>
<reference evidence="12 13" key="1">
    <citation type="submission" date="2019-01" db="EMBL/GenBank/DDBJ databases">
        <title>Weissella sp. nov., a novel lactic acid bacterium isolated from animal feces.</title>
        <authorList>
            <person name="Wang L.-T."/>
        </authorList>
    </citation>
    <scope>NUCLEOTIDE SEQUENCE [LARGE SCALE GENOMIC DNA]</scope>
    <source>
        <strain evidence="12 13">8H-2</strain>
    </source>
</reference>
<dbReference type="Pfam" id="PF25935">
    <property type="entry name" value="BSH_LcnD"/>
    <property type="match status" value="1"/>
</dbReference>
<evidence type="ECO:0000256" key="6">
    <source>
        <dbReference type="ARBA" id="ARBA00023136"/>
    </source>
</evidence>
<protein>
    <submittedName>
        <fullName evidence="12">Bacteriocin secretion accessory protein</fullName>
    </submittedName>
</protein>
<feature type="region of interest" description="Disordered" evidence="7">
    <location>
        <begin position="159"/>
        <end position="180"/>
    </location>
</feature>
<evidence type="ECO:0000256" key="1">
    <source>
        <dbReference type="ARBA" id="ARBA00004167"/>
    </source>
</evidence>
<keyword evidence="6 8" id="KW-0472">Membrane</keyword>
<dbReference type="Pfam" id="PF25940">
    <property type="entry name" value="LcnD_C"/>
    <property type="match status" value="1"/>
</dbReference>
<feature type="domain" description="LcnD-like C-terminal" evidence="11">
    <location>
        <begin position="355"/>
        <end position="444"/>
    </location>
</feature>